<keyword evidence="2" id="KW-1185">Reference proteome</keyword>
<evidence type="ECO:0000313" key="2">
    <source>
        <dbReference type="Proteomes" id="UP001392437"/>
    </source>
</evidence>
<name>A0AAW0QT14_9PEZI</name>
<evidence type="ECO:0000313" key="1">
    <source>
        <dbReference type="EMBL" id="KAK8109719.1"/>
    </source>
</evidence>
<reference evidence="1 2" key="1">
    <citation type="submission" date="2023-01" db="EMBL/GenBank/DDBJ databases">
        <title>Analysis of 21 Apiospora genomes using comparative genomics revels a genus with tremendous synthesis potential of carbohydrate active enzymes and secondary metabolites.</title>
        <authorList>
            <person name="Sorensen T."/>
        </authorList>
    </citation>
    <scope>NUCLEOTIDE SEQUENCE [LARGE SCALE GENOMIC DNA]</scope>
    <source>
        <strain evidence="1 2">CBS 117206</strain>
    </source>
</reference>
<comment type="caution">
    <text evidence="1">The sequence shown here is derived from an EMBL/GenBank/DDBJ whole genome shotgun (WGS) entry which is preliminary data.</text>
</comment>
<dbReference type="Proteomes" id="UP001392437">
    <property type="component" value="Unassembled WGS sequence"/>
</dbReference>
<organism evidence="1 2">
    <name type="scientific">Apiospora kogelbergensis</name>
    <dbReference type="NCBI Taxonomy" id="1337665"/>
    <lineage>
        <taxon>Eukaryota</taxon>
        <taxon>Fungi</taxon>
        <taxon>Dikarya</taxon>
        <taxon>Ascomycota</taxon>
        <taxon>Pezizomycotina</taxon>
        <taxon>Sordariomycetes</taxon>
        <taxon>Xylariomycetidae</taxon>
        <taxon>Amphisphaeriales</taxon>
        <taxon>Apiosporaceae</taxon>
        <taxon>Apiospora</taxon>
    </lineage>
</organism>
<dbReference type="EMBL" id="JAQQWP010000007">
    <property type="protein sequence ID" value="KAK8109719.1"/>
    <property type="molecule type" value="Genomic_DNA"/>
</dbReference>
<sequence>MTFQDPVAWHKRMTRTSLWWRSMELRLSLVDDEGLQWNGISKGVTNSQGCEAMIKAEQKTGHLG</sequence>
<dbReference type="AlphaFoldDB" id="A0AAW0QT14"/>
<gene>
    <name evidence="1" type="ORF">PG999_007856</name>
</gene>
<proteinExistence type="predicted"/>
<accession>A0AAW0QT14</accession>
<protein>
    <submittedName>
        <fullName evidence="1">Uncharacterized protein</fullName>
    </submittedName>
</protein>